<dbReference type="SUPFAM" id="SSF48371">
    <property type="entry name" value="ARM repeat"/>
    <property type="match status" value="1"/>
</dbReference>
<organism evidence="6 7">
    <name type="scientific">Nostoc commune NIES-4072</name>
    <dbReference type="NCBI Taxonomy" id="2005467"/>
    <lineage>
        <taxon>Bacteria</taxon>
        <taxon>Bacillati</taxon>
        <taxon>Cyanobacteriota</taxon>
        <taxon>Cyanophyceae</taxon>
        <taxon>Nostocales</taxon>
        <taxon>Nostocaceae</taxon>
        <taxon>Nostoc</taxon>
    </lineage>
</organism>
<dbReference type="Pfam" id="PF22730">
    <property type="entry name" value="NCC-H"/>
    <property type="match status" value="1"/>
</dbReference>
<dbReference type="Proteomes" id="UP000245124">
    <property type="component" value="Unassembled WGS sequence"/>
</dbReference>
<keyword evidence="7" id="KW-1185">Reference proteome</keyword>
<dbReference type="GO" id="GO:0016829">
    <property type="term" value="F:lyase activity"/>
    <property type="evidence" value="ECO:0007669"/>
    <property type="project" value="UniProtKB-KW"/>
</dbReference>
<feature type="domain" description="NACHT C-terminal Cysteine and Histidine-containing" evidence="5">
    <location>
        <begin position="133"/>
        <end position="155"/>
    </location>
</feature>
<dbReference type="GO" id="GO:0030089">
    <property type="term" value="C:phycobilisome"/>
    <property type="evidence" value="ECO:0007669"/>
    <property type="project" value="UniProtKB-KW"/>
</dbReference>
<evidence type="ECO:0000313" key="7">
    <source>
        <dbReference type="Proteomes" id="UP000245124"/>
    </source>
</evidence>
<gene>
    <name evidence="6" type="ORF">NIES4072_41400</name>
</gene>
<dbReference type="SMART" id="SM00567">
    <property type="entry name" value="EZ_HEAT"/>
    <property type="match status" value="2"/>
</dbReference>
<name>A0A2R5FX88_NOSCO</name>
<proteinExistence type="inferred from homology"/>
<keyword evidence="2" id="KW-0042">Antenna complex</keyword>
<evidence type="ECO:0000313" key="6">
    <source>
        <dbReference type="EMBL" id="GBG20461.1"/>
    </source>
</evidence>
<dbReference type="Pfam" id="PF03130">
    <property type="entry name" value="HEAT_PBS"/>
    <property type="match status" value="2"/>
</dbReference>
<evidence type="ECO:0000256" key="1">
    <source>
        <dbReference type="ARBA" id="ARBA00009299"/>
    </source>
</evidence>
<protein>
    <recommendedName>
        <fullName evidence="5">NACHT C-terminal Cysteine and Histidine-containing domain-containing protein</fullName>
    </recommendedName>
</protein>
<reference evidence="6 7" key="1">
    <citation type="submission" date="2017-06" db="EMBL/GenBank/DDBJ databases">
        <title>Genome sequencing of cyanobaciteial culture collection at National Institute for Environmental Studies (NIES).</title>
        <authorList>
            <person name="Hirose Y."/>
            <person name="Shimura Y."/>
            <person name="Fujisawa T."/>
            <person name="Nakamura Y."/>
            <person name="Kawachi M."/>
        </authorList>
    </citation>
    <scope>NUCLEOTIDE SEQUENCE [LARGE SCALE GENOMIC DNA]</scope>
    <source>
        <strain evidence="6 7">NIES-4072</strain>
    </source>
</reference>
<dbReference type="EMBL" id="BDUD01000001">
    <property type="protein sequence ID" value="GBG20461.1"/>
    <property type="molecule type" value="Genomic_DNA"/>
</dbReference>
<evidence type="ECO:0000256" key="3">
    <source>
        <dbReference type="ARBA" id="ARBA00022738"/>
    </source>
</evidence>
<dbReference type="InterPro" id="IPR004155">
    <property type="entry name" value="PBS_lyase_HEAT"/>
</dbReference>
<accession>A0A2R5FX88</accession>
<sequence>MQLLQSTTVDHDTRRSAVESLVEIGTGNEIAIAALVQVLQSTTVNNYARRQAAESLGEIDPGNEIAIAALVQVLQSTTVNNYARWQAASILGKILQNNKHPFAVVQALSGYCLFYEDLLYQRQDYTGVYYNGEYYDLAWECAQNMPYPDFYQAWHQHNLVTRTMRSLAKILFTRII</sequence>
<evidence type="ECO:0000259" key="5">
    <source>
        <dbReference type="Pfam" id="PF22730"/>
    </source>
</evidence>
<dbReference type="Gene3D" id="1.25.10.10">
    <property type="entry name" value="Leucine-rich Repeat Variant"/>
    <property type="match status" value="1"/>
</dbReference>
<dbReference type="InterPro" id="IPR016024">
    <property type="entry name" value="ARM-type_fold"/>
</dbReference>
<comment type="caution">
    <text evidence="6">The sequence shown here is derived from an EMBL/GenBank/DDBJ whole genome shotgun (WGS) entry which is preliminary data.</text>
</comment>
<keyword evidence="4" id="KW-0456">Lyase</keyword>
<dbReference type="InterPro" id="IPR054570">
    <property type="entry name" value="NCC-H_dom"/>
</dbReference>
<dbReference type="AlphaFoldDB" id="A0A2R5FX88"/>
<comment type="similarity">
    <text evidence="1">Belongs to the CpcE/RpcE/PecE family.</text>
</comment>
<evidence type="ECO:0000256" key="2">
    <source>
        <dbReference type="ARBA" id="ARBA00022549"/>
    </source>
</evidence>
<dbReference type="InterPro" id="IPR011989">
    <property type="entry name" value="ARM-like"/>
</dbReference>
<evidence type="ECO:0000256" key="4">
    <source>
        <dbReference type="ARBA" id="ARBA00023239"/>
    </source>
</evidence>
<keyword evidence="3" id="KW-0605">Phycobilisome</keyword>